<keyword evidence="5 6" id="KW-0472">Membrane</keyword>
<organism evidence="7 8">
    <name type="scientific">Halarchaeum salinum</name>
    <dbReference type="NCBI Taxonomy" id="489912"/>
    <lineage>
        <taxon>Archaea</taxon>
        <taxon>Methanobacteriati</taxon>
        <taxon>Methanobacteriota</taxon>
        <taxon>Stenosarchaea group</taxon>
        <taxon>Halobacteria</taxon>
        <taxon>Halobacteriales</taxon>
        <taxon>Halobacteriaceae</taxon>
    </lineage>
</organism>
<reference evidence="7 8" key="1">
    <citation type="journal article" date="2019" name="Int. J. Syst. Evol. Microbiol.">
        <title>The Global Catalogue of Microorganisms (GCM) 10K type strain sequencing project: providing services to taxonomists for standard genome sequencing and annotation.</title>
        <authorList>
            <consortium name="The Broad Institute Genomics Platform"/>
            <consortium name="The Broad Institute Genome Sequencing Center for Infectious Disease"/>
            <person name="Wu L."/>
            <person name="Ma J."/>
        </authorList>
    </citation>
    <scope>NUCLEOTIDE SEQUENCE [LARGE SCALE GENOMIC DNA]</scope>
    <source>
        <strain evidence="7 8">JCM 16330</strain>
    </source>
</reference>
<feature type="transmembrane region" description="Helical" evidence="6">
    <location>
        <begin position="113"/>
        <end position="134"/>
    </location>
</feature>
<feature type="transmembrane region" description="Helical" evidence="6">
    <location>
        <begin position="324"/>
        <end position="341"/>
    </location>
</feature>
<comment type="similarity">
    <text evidence="2">Belongs to the autoinducer-2 exporter (AI-2E) (TC 2.A.86) family.</text>
</comment>
<feature type="transmembrane region" description="Helical" evidence="6">
    <location>
        <begin position="282"/>
        <end position="312"/>
    </location>
</feature>
<feature type="transmembrane region" description="Helical" evidence="6">
    <location>
        <begin position="191"/>
        <end position="213"/>
    </location>
</feature>
<feature type="transmembrane region" description="Helical" evidence="6">
    <location>
        <begin position="59"/>
        <end position="92"/>
    </location>
</feature>
<dbReference type="InterPro" id="IPR002549">
    <property type="entry name" value="AI-2E-like"/>
</dbReference>
<evidence type="ECO:0000313" key="7">
    <source>
        <dbReference type="EMBL" id="GAA0300932.1"/>
    </source>
</evidence>
<dbReference type="PANTHER" id="PTHR21716:SF4">
    <property type="entry name" value="TRANSMEMBRANE PROTEIN 245"/>
    <property type="match status" value="1"/>
</dbReference>
<gene>
    <name evidence="7" type="ORF">GCM10009066_13870</name>
</gene>
<dbReference type="AlphaFoldDB" id="A0AAV3S7Z3"/>
<evidence type="ECO:0000256" key="6">
    <source>
        <dbReference type="SAM" id="Phobius"/>
    </source>
</evidence>
<evidence type="ECO:0000256" key="1">
    <source>
        <dbReference type="ARBA" id="ARBA00004141"/>
    </source>
</evidence>
<feature type="transmembrane region" description="Helical" evidence="6">
    <location>
        <begin position="249"/>
        <end position="270"/>
    </location>
</feature>
<keyword evidence="8" id="KW-1185">Reference proteome</keyword>
<keyword evidence="3 6" id="KW-0812">Transmembrane</keyword>
<proteinExistence type="inferred from homology"/>
<feature type="transmembrane region" description="Helical" evidence="6">
    <location>
        <begin position="361"/>
        <end position="387"/>
    </location>
</feature>
<comment type="caution">
    <text evidence="7">The sequence shown here is derived from an EMBL/GenBank/DDBJ whole genome shotgun (WGS) entry which is preliminary data.</text>
</comment>
<evidence type="ECO:0000313" key="8">
    <source>
        <dbReference type="Proteomes" id="UP001500837"/>
    </source>
</evidence>
<dbReference type="Proteomes" id="UP001500837">
    <property type="component" value="Unassembled WGS sequence"/>
</dbReference>
<evidence type="ECO:0000256" key="2">
    <source>
        <dbReference type="ARBA" id="ARBA00009773"/>
    </source>
</evidence>
<evidence type="ECO:0000256" key="5">
    <source>
        <dbReference type="ARBA" id="ARBA00023136"/>
    </source>
</evidence>
<accession>A0AAV3S7Z3</accession>
<comment type="subcellular location">
    <subcellularLocation>
        <location evidence="1">Membrane</location>
        <topology evidence="1">Multi-pass membrane protein</topology>
    </subcellularLocation>
</comment>
<evidence type="ECO:0000256" key="4">
    <source>
        <dbReference type="ARBA" id="ARBA00022989"/>
    </source>
</evidence>
<dbReference type="PANTHER" id="PTHR21716">
    <property type="entry name" value="TRANSMEMBRANE PROTEIN"/>
    <property type="match status" value="1"/>
</dbReference>
<dbReference type="GO" id="GO:0016020">
    <property type="term" value="C:membrane"/>
    <property type="evidence" value="ECO:0007669"/>
    <property type="project" value="UniProtKB-SubCell"/>
</dbReference>
<dbReference type="Pfam" id="PF01594">
    <property type="entry name" value="AI-2E_transport"/>
    <property type="match status" value="1"/>
</dbReference>
<protein>
    <submittedName>
        <fullName evidence="7">AI-2E family transporter</fullName>
    </submittedName>
</protein>
<sequence>MSRFVHTLVGRVDGLGVFLVDPAMHDDRTMRYYRAHGFLRPAHRVGDMSTTWDVDRARLGWWVIAVVLAGVLAYVVHSFIGTFVFGVFIYYAVRPVYRRLRQRIRPPTLAAMVSLLVFALPALLLLAYATAIGLQEFNAYIAAHPDSFQQLERVLAPYVDVASIVRDPQSILASEDALATLRGVISAAQGYLGFFGSIALHAFVTLIIAFYLLRDDARLASWFHRRFDDAEGVVHLYAKRVDGDFSNIFFGNILNAVITAIIGAISYSLLDYVAPAGVGVPYPALLGVLTGVASLIPVVGIKLVYVPVALLLSVRAATTGPETFWFPALYVAVSFVIVDVVPDLVLRPYVSGRNLHLGMVMLAYIFGPLLFGWYGIFLGPMLLVLVVHFVRLVLPELLAGVPIESEAVGPSTATAGTVQTSLDEVVRGDASDDD</sequence>
<evidence type="ECO:0000256" key="3">
    <source>
        <dbReference type="ARBA" id="ARBA00022692"/>
    </source>
</evidence>
<dbReference type="EMBL" id="BAAABL010000042">
    <property type="protein sequence ID" value="GAA0300932.1"/>
    <property type="molecule type" value="Genomic_DNA"/>
</dbReference>
<keyword evidence="4 6" id="KW-1133">Transmembrane helix</keyword>
<name>A0AAV3S7Z3_9EURY</name>